<evidence type="ECO:0000313" key="2">
    <source>
        <dbReference type="Proteomes" id="UP000256845"/>
    </source>
</evidence>
<dbReference type="RefSeq" id="WP_115935360.1">
    <property type="nucleotide sequence ID" value="NZ_QRDW01000001.1"/>
</dbReference>
<comment type="caution">
    <text evidence="1">The sequence shown here is derived from an EMBL/GenBank/DDBJ whole genome shotgun (WGS) entry which is preliminary data.</text>
</comment>
<proteinExistence type="predicted"/>
<dbReference type="EMBL" id="QRDW01000001">
    <property type="protein sequence ID" value="RED54294.1"/>
    <property type="molecule type" value="Genomic_DNA"/>
</dbReference>
<keyword evidence="2" id="KW-1185">Reference proteome</keyword>
<reference evidence="1 2" key="1">
    <citation type="submission" date="2018-07" db="EMBL/GenBank/DDBJ databases">
        <title>Genomic Encyclopedia of Type Strains, Phase III (KMG-III): the genomes of soil and plant-associated and newly described type strains.</title>
        <authorList>
            <person name="Whitman W."/>
        </authorList>
    </citation>
    <scope>NUCLEOTIDE SEQUENCE [LARGE SCALE GENOMIC DNA]</scope>
    <source>
        <strain evidence="1 2">CECT 8488</strain>
    </source>
</reference>
<accession>A0A3D9HXS1</accession>
<gene>
    <name evidence="1" type="ORF">DFP90_1011097</name>
</gene>
<dbReference type="Proteomes" id="UP000256845">
    <property type="component" value="Unassembled WGS sequence"/>
</dbReference>
<name>A0A3D9HXS1_9PROT</name>
<organism evidence="1 2">
    <name type="scientific">Aestuariispira insulae</name>
    <dbReference type="NCBI Taxonomy" id="1461337"/>
    <lineage>
        <taxon>Bacteria</taxon>
        <taxon>Pseudomonadati</taxon>
        <taxon>Pseudomonadota</taxon>
        <taxon>Alphaproteobacteria</taxon>
        <taxon>Rhodospirillales</taxon>
        <taxon>Kiloniellaceae</taxon>
        <taxon>Aestuariispira</taxon>
    </lineage>
</organism>
<dbReference type="AlphaFoldDB" id="A0A3D9HXS1"/>
<protein>
    <submittedName>
        <fullName evidence="1">Uncharacterized protein</fullName>
    </submittedName>
</protein>
<sequence length="69" mass="8209">MGRKNAPQKLSEEGRNLLRELRWPQGHENKYLNQFQLQHRPHLAAPESAYDGCTLIRMQDHPILNRHRL</sequence>
<evidence type="ECO:0000313" key="1">
    <source>
        <dbReference type="EMBL" id="RED54294.1"/>
    </source>
</evidence>